<keyword evidence="3 6" id="KW-0547">Nucleotide-binding</keyword>
<dbReference type="InterPro" id="IPR052059">
    <property type="entry name" value="CR_Ser/Thr_kinase"/>
</dbReference>
<dbReference type="Proteomes" id="UP001633002">
    <property type="component" value="Unassembled WGS sequence"/>
</dbReference>
<evidence type="ECO:0000259" key="8">
    <source>
        <dbReference type="PROSITE" id="PS50011"/>
    </source>
</evidence>
<evidence type="ECO:0000313" key="10">
    <source>
        <dbReference type="Proteomes" id="UP001633002"/>
    </source>
</evidence>
<dbReference type="CDD" id="cd14066">
    <property type="entry name" value="STKc_IRAK"/>
    <property type="match status" value="1"/>
</dbReference>
<evidence type="ECO:0000256" key="3">
    <source>
        <dbReference type="ARBA" id="ARBA00022741"/>
    </source>
</evidence>
<dbReference type="PANTHER" id="PTHR47973">
    <property type="entry name" value="CYSTEINE-RICH RECEPTOR-LIKE PROTEIN KINASE 3"/>
    <property type="match status" value="1"/>
</dbReference>
<dbReference type="AlphaFoldDB" id="A0ABD3HIR7"/>
<feature type="transmembrane region" description="Helical" evidence="7">
    <location>
        <begin position="175"/>
        <end position="201"/>
    </location>
</feature>
<dbReference type="Pfam" id="PF07714">
    <property type="entry name" value="PK_Tyr_Ser-Thr"/>
    <property type="match status" value="1"/>
</dbReference>
<evidence type="ECO:0000256" key="1">
    <source>
        <dbReference type="ARBA" id="ARBA00022527"/>
    </source>
</evidence>
<dbReference type="GO" id="GO:0004674">
    <property type="term" value="F:protein serine/threonine kinase activity"/>
    <property type="evidence" value="ECO:0007669"/>
    <property type="project" value="UniProtKB-KW"/>
</dbReference>
<organism evidence="9 10">
    <name type="scientific">Riccia sorocarpa</name>
    <dbReference type="NCBI Taxonomy" id="122646"/>
    <lineage>
        <taxon>Eukaryota</taxon>
        <taxon>Viridiplantae</taxon>
        <taxon>Streptophyta</taxon>
        <taxon>Embryophyta</taxon>
        <taxon>Marchantiophyta</taxon>
        <taxon>Marchantiopsida</taxon>
        <taxon>Marchantiidae</taxon>
        <taxon>Marchantiales</taxon>
        <taxon>Ricciaceae</taxon>
        <taxon>Riccia</taxon>
    </lineage>
</organism>
<dbReference type="Gene3D" id="3.30.200.20">
    <property type="entry name" value="Phosphorylase Kinase, domain 1"/>
    <property type="match status" value="1"/>
</dbReference>
<evidence type="ECO:0000256" key="2">
    <source>
        <dbReference type="ARBA" id="ARBA00022679"/>
    </source>
</evidence>
<dbReference type="GO" id="GO:0005524">
    <property type="term" value="F:ATP binding"/>
    <property type="evidence" value="ECO:0007669"/>
    <property type="project" value="UniProtKB-UniRule"/>
</dbReference>
<feature type="binding site" evidence="6">
    <location>
        <position position="264"/>
    </location>
    <ligand>
        <name>ATP</name>
        <dbReference type="ChEBI" id="CHEBI:30616"/>
    </ligand>
</feature>
<keyword evidence="7" id="KW-0812">Transmembrane</keyword>
<evidence type="ECO:0000313" key="9">
    <source>
        <dbReference type="EMBL" id="KAL3690299.1"/>
    </source>
</evidence>
<protein>
    <recommendedName>
        <fullName evidence="8">Protein kinase domain-containing protein</fullName>
    </recommendedName>
</protein>
<keyword evidence="7" id="KW-0472">Membrane</keyword>
<dbReference type="SMART" id="SM00220">
    <property type="entry name" value="S_TKc"/>
    <property type="match status" value="1"/>
</dbReference>
<feature type="domain" description="Protein kinase" evidence="8">
    <location>
        <begin position="236"/>
        <end position="527"/>
    </location>
</feature>
<dbReference type="Gene3D" id="3.80.10.10">
    <property type="entry name" value="Ribonuclease Inhibitor"/>
    <property type="match status" value="1"/>
</dbReference>
<keyword evidence="5 6" id="KW-0067">ATP-binding</keyword>
<dbReference type="PROSITE" id="PS00107">
    <property type="entry name" value="PROTEIN_KINASE_ATP"/>
    <property type="match status" value="1"/>
</dbReference>
<dbReference type="PROSITE" id="PS00108">
    <property type="entry name" value="PROTEIN_KINASE_ST"/>
    <property type="match status" value="1"/>
</dbReference>
<dbReference type="InterPro" id="IPR017441">
    <property type="entry name" value="Protein_kinase_ATP_BS"/>
</dbReference>
<dbReference type="InterPro" id="IPR011009">
    <property type="entry name" value="Kinase-like_dom_sf"/>
</dbReference>
<sequence length="565" mass="64475">MNNFKGMIPKVNYLCLYLLRRLENNNFTGMIPDAIWSSQFTLARMIDLSNNSFTEVNLTTWTMNNFTGYQRVNLVNNTLRKVIFGGPDAISSLESTRDEDMLGLLKISPGYILEFFSQKSMLMSMFIFRLGKNNDWCSSSKLSRAKVLKAYLCRDSEFDHDYYLVLLKKESKRTLIISMGFSGSVFLVIAGTLLAFMWRMWRRMKNLHRIQEELAKEDVRPPFYKYEELRAATKNFSKDNELGKGGFGAVYKAELADKNVVAVKLLFPTDQNLTDFLKETVLITGIKHRHLVQLKGCCMRDKKRMLIYEFAENGNLAQALWGNGGTFFLNWAQRLKICVGVAKGLAYLHEELQPKIIHRDIKPYNILLDKDWNAKIADFGLARLVEGDAGTHATRIGGTLGYLSPEYAQGLITEKLDVYSYGILLLEIISARKCIDASAPADEYYLRSWAFKLYRDGCILKMAEERLLQLGQTGEIETMLKIALSCLQESYKNRPSMSEVVIMLTGNASVVAIDIVEELRDQQHPLYATVFETSSISKISKTQEREDENLLESNSTSFWMTQGSN</sequence>
<dbReference type="FunFam" id="1.10.510.10:FF:000384">
    <property type="entry name" value="G-type lectin S-receptor-like serine/threonine-protein kinase"/>
    <property type="match status" value="1"/>
</dbReference>
<gene>
    <name evidence="9" type="ORF">R1sor_016608</name>
</gene>
<evidence type="ECO:0000256" key="4">
    <source>
        <dbReference type="ARBA" id="ARBA00022777"/>
    </source>
</evidence>
<reference evidence="9 10" key="1">
    <citation type="submission" date="2024-09" db="EMBL/GenBank/DDBJ databases">
        <title>Chromosome-scale assembly of Riccia sorocarpa.</title>
        <authorList>
            <person name="Paukszto L."/>
        </authorList>
    </citation>
    <scope>NUCLEOTIDE SEQUENCE [LARGE SCALE GENOMIC DNA]</scope>
    <source>
        <strain evidence="9">LP-2024</strain>
        <tissue evidence="9">Aerial parts of the thallus</tissue>
    </source>
</reference>
<keyword evidence="1" id="KW-0723">Serine/threonine-protein kinase</keyword>
<keyword evidence="7" id="KW-1133">Transmembrane helix</keyword>
<name>A0ABD3HIR7_9MARC</name>
<evidence type="ECO:0000256" key="7">
    <source>
        <dbReference type="SAM" id="Phobius"/>
    </source>
</evidence>
<keyword evidence="10" id="KW-1185">Reference proteome</keyword>
<comment type="caution">
    <text evidence="9">The sequence shown here is derived from an EMBL/GenBank/DDBJ whole genome shotgun (WGS) entry which is preliminary data.</text>
</comment>
<dbReference type="InterPro" id="IPR032675">
    <property type="entry name" value="LRR_dom_sf"/>
</dbReference>
<dbReference type="InterPro" id="IPR001245">
    <property type="entry name" value="Ser-Thr/Tyr_kinase_cat_dom"/>
</dbReference>
<dbReference type="Gene3D" id="1.10.510.10">
    <property type="entry name" value="Transferase(Phosphotransferase) domain 1"/>
    <property type="match status" value="1"/>
</dbReference>
<proteinExistence type="predicted"/>
<evidence type="ECO:0000256" key="5">
    <source>
        <dbReference type="ARBA" id="ARBA00022840"/>
    </source>
</evidence>
<dbReference type="SUPFAM" id="SSF56112">
    <property type="entry name" value="Protein kinase-like (PK-like)"/>
    <property type="match status" value="1"/>
</dbReference>
<keyword evidence="4" id="KW-0418">Kinase</keyword>
<keyword evidence="2" id="KW-0808">Transferase</keyword>
<dbReference type="InterPro" id="IPR000719">
    <property type="entry name" value="Prot_kinase_dom"/>
</dbReference>
<dbReference type="EMBL" id="JBJQOH010000004">
    <property type="protein sequence ID" value="KAL3690299.1"/>
    <property type="molecule type" value="Genomic_DNA"/>
</dbReference>
<dbReference type="InterPro" id="IPR008271">
    <property type="entry name" value="Ser/Thr_kinase_AS"/>
</dbReference>
<accession>A0ABD3HIR7</accession>
<evidence type="ECO:0000256" key="6">
    <source>
        <dbReference type="PROSITE-ProRule" id="PRU10141"/>
    </source>
</evidence>
<dbReference type="PROSITE" id="PS50011">
    <property type="entry name" value="PROTEIN_KINASE_DOM"/>
    <property type="match status" value="1"/>
</dbReference>